<reference evidence="4" key="1">
    <citation type="submission" date="2018-09" db="EMBL/GenBank/DDBJ databases">
        <authorList>
            <person name="Livingstone P.G."/>
            <person name="Whitworth D.E."/>
        </authorList>
    </citation>
    <scope>NUCLEOTIDE SEQUENCE [LARGE SCALE GENOMIC DNA]</scope>
    <source>
        <strain evidence="4">CA054A</strain>
    </source>
</reference>
<feature type="signal peptide" evidence="2">
    <location>
        <begin position="1"/>
        <end position="21"/>
    </location>
</feature>
<keyword evidence="4" id="KW-1185">Reference proteome</keyword>
<dbReference type="Proteomes" id="UP000268094">
    <property type="component" value="Unassembled WGS sequence"/>
</dbReference>
<name>A0A3A8IH60_9BACT</name>
<feature type="region of interest" description="Disordered" evidence="1">
    <location>
        <begin position="20"/>
        <end position="61"/>
    </location>
</feature>
<gene>
    <name evidence="3" type="ORF">D7V88_24945</name>
</gene>
<proteinExistence type="predicted"/>
<dbReference type="RefSeq" id="WP_120543148.1">
    <property type="nucleotide sequence ID" value="NZ_RAVZ01000190.1"/>
</dbReference>
<evidence type="ECO:0000313" key="4">
    <source>
        <dbReference type="Proteomes" id="UP000268094"/>
    </source>
</evidence>
<evidence type="ECO:0000313" key="3">
    <source>
        <dbReference type="EMBL" id="RKG82722.1"/>
    </source>
</evidence>
<evidence type="ECO:0000256" key="2">
    <source>
        <dbReference type="SAM" id="SignalP"/>
    </source>
</evidence>
<feature type="compositionally biased region" description="Low complexity" evidence="1">
    <location>
        <begin position="20"/>
        <end position="29"/>
    </location>
</feature>
<dbReference type="AlphaFoldDB" id="A0A3A8IH60"/>
<sequence length="91" mass="9756">MSTAPSWLLLFTLGLALPAAAQQAPSPGEAPERPAPVAPVHPEARPIPTDVRRQEPALTDEDREVVENLELLESLDAAADLEVLLELSEDP</sequence>
<comment type="caution">
    <text evidence="3">The sequence shown here is derived from an EMBL/GenBank/DDBJ whole genome shotgun (WGS) entry which is preliminary data.</text>
</comment>
<accession>A0A3A8IH60</accession>
<protein>
    <submittedName>
        <fullName evidence="3">Uncharacterized protein</fullName>
    </submittedName>
</protein>
<organism evidence="3 4">
    <name type="scientific">Corallococcus terminator</name>
    <dbReference type="NCBI Taxonomy" id="2316733"/>
    <lineage>
        <taxon>Bacteria</taxon>
        <taxon>Pseudomonadati</taxon>
        <taxon>Myxococcota</taxon>
        <taxon>Myxococcia</taxon>
        <taxon>Myxococcales</taxon>
        <taxon>Cystobacterineae</taxon>
        <taxon>Myxococcaceae</taxon>
        <taxon>Corallococcus</taxon>
    </lineage>
</organism>
<evidence type="ECO:0000256" key="1">
    <source>
        <dbReference type="SAM" id="MobiDB-lite"/>
    </source>
</evidence>
<feature type="chain" id="PRO_5017385057" evidence="2">
    <location>
        <begin position="22"/>
        <end position="91"/>
    </location>
</feature>
<dbReference type="EMBL" id="RAVZ01000190">
    <property type="protein sequence ID" value="RKG82722.1"/>
    <property type="molecule type" value="Genomic_DNA"/>
</dbReference>
<keyword evidence="2" id="KW-0732">Signal</keyword>